<organism evidence="1">
    <name type="scientific">uncultured Chloroflexota bacterium</name>
    <dbReference type="NCBI Taxonomy" id="166587"/>
    <lineage>
        <taxon>Bacteria</taxon>
        <taxon>Bacillati</taxon>
        <taxon>Chloroflexota</taxon>
        <taxon>environmental samples</taxon>
    </lineage>
</organism>
<proteinExistence type="predicted"/>
<name>A0A6J4H100_9CHLR</name>
<dbReference type="EMBL" id="CADCTC010000001">
    <property type="protein sequence ID" value="CAA9210128.1"/>
    <property type="molecule type" value="Genomic_DNA"/>
</dbReference>
<dbReference type="AlphaFoldDB" id="A0A6J4H100"/>
<dbReference type="InterPro" id="IPR029475">
    <property type="entry name" value="DUF6807"/>
</dbReference>
<accession>A0A6J4H100</accession>
<reference evidence="1" key="1">
    <citation type="submission" date="2020-02" db="EMBL/GenBank/DDBJ databases">
        <authorList>
            <person name="Meier V. D."/>
        </authorList>
    </citation>
    <scope>NUCLEOTIDE SEQUENCE</scope>
    <source>
        <strain evidence="1">AVDCRST_MAG77</strain>
    </source>
</reference>
<gene>
    <name evidence="1" type="ORF">AVDCRST_MAG77-2008</name>
</gene>
<protein>
    <submittedName>
        <fullName evidence="1">Methane oxygenase PmoA</fullName>
    </submittedName>
</protein>
<sequence>MLELTVHAGELDRESPLVTVPLSREQLVGALDASTGGPITGQQDSGAVILREVSGGHPGDEARLAVAQYDQGRGELTFLPQGSLAAGTSRRFAIFTDHDAKAVTAATAGRHVAVVQKLDRVVFLVGGQPFANYNVAGGRRPYFWPVLGPSGASVVRGQGTSDHPHHTGMGLAYGGHSEGGSVNIWSDWDEPPYGPGGRMVHRGFRRVLSGPVYGEVVHDLTYVDTYGEPFADEVRTIRCWWASGEARFLDVRSDVLWVRDRGTQPFLWAIRLPSSFGVPETGRVTNGAGYPVPAPEGQPREFRASWVDGSGPTGDPPAAPATAPPEVLVDLPGYEPPKKGPGQGPWNGIALLDHPSNEGYPNTIGKYAGSRGMAQLTQVHYPPASAPNGPFSFQQRVYVHDGDAEAANVAARQADYAAPCRVEVG</sequence>
<dbReference type="Pfam" id="PF14100">
    <property type="entry name" value="DUF6807"/>
    <property type="match status" value="1"/>
</dbReference>
<evidence type="ECO:0000313" key="1">
    <source>
        <dbReference type="EMBL" id="CAA9210128.1"/>
    </source>
</evidence>